<proteinExistence type="predicted"/>
<sequence>MEEREHMKEETRNMFKNLRGIEEKFTSLAYENNVYLQSSPVVAPSRKFRVAQDTVKCYLKGVNYKLVTVNLENDERTKKLCYKYYDYLFRRHCIAAEYLKDTDWMLVLDADTAVINPNHCIEEWIDDRVDVILYERFFNYEISAATFMFHVLDIVLPGAIQARQNCYDVWYNATSYETYMASVSCVKQALGATRLWPGQIRIYRKAHGWARDGFLTAGKWHDGDFMFHGWKGNHVKDDQWGAPFTEMPNLSLCGHNKDGWHWDEKMHVNVSVI</sequence>
<dbReference type="Gene3D" id="3.90.550.10">
    <property type="entry name" value="Spore Coat Polysaccharide Biosynthesis Protein SpsA, Chain A"/>
    <property type="match status" value="1"/>
</dbReference>
<gene>
    <name evidence="1" type="ORF">TELCIR_08610</name>
</gene>
<evidence type="ECO:0000313" key="2">
    <source>
        <dbReference type="Proteomes" id="UP000230423"/>
    </source>
</evidence>
<accession>A0A2G9UHA2</accession>
<dbReference type="Pfam" id="PF03314">
    <property type="entry name" value="DUF273"/>
    <property type="match status" value="2"/>
</dbReference>
<dbReference type="InterPro" id="IPR029044">
    <property type="entry name" value="Nucleotide-diphossugar_trans"/>
</dbReference>
<reference evidence="1 2" key="1">
    <citation type="submission" date="2015-09" db="EMBL/GenBank/DDBJ databases">
        <title>Draft genome of the parasitic nematode Teladorsagia circumcincta isolate WARC Sus (inbred).</title>
        <authorList>
            <person name="Mitreva M."/>
        </authorList>
    </citation>
    <scope>NUCLEOTIDE SEQUENCE [LARGE SCALE GENOMIC DNA]</scope>
    <source>
        <strain evidence="1 2">S</strain>
    </source>
</reference>
<dbReference type="AlphaFoldDB" id="A0A2G9UHA2"/>
<protein>
    <submittedName>
        <fullName evidence="1">Uncharacterized protein</fullName>
    </submittedName>
</protein>
<name>A0A2G9UHA2_TELCI</name>
<dbReference type="OrthoDB" id="407658at2759"/>
<dbReference type="PANTHER" id="PTHR31562:SF8">
    <property type="entry name" value="ALPHA-1,6-MANNOSYLTRANSFERASE"/>
    <property type="match status" value="1"/>
</dbReference>
<feature type="non-terminal residue" evidence="1">
    <location>
        <position position="273"/>
    </location>
</feature>
<dbReference type="InterPro" id="IPR004988">
    <property type="entry name" value="DUF273"/>
</dbReference>
<organism evidence="1 2">
    <name type="scientific">Teladorsagia circumcincta</name>
    <name type="common">Brown stomach worm</name>
    <name type="synonym">Ostertagia circumcincta</name>
    <dbReference type="NCBI Taxonomy" id="45464"/>
    <lineage>
        <taxon>Eukaryota</taxon>
        <taxon>Metazoa</taxon>
        <taxon>Ecdysozoa</taxon>
        <taxon>Nematoda</taxon>
        <taxon>Chromadorea</taxon>
        <taxon>Rhabditida</taxon>
        <taxon>Rhabditina</taxon>
        <taxon>Rhabditomorpha</taxon>
        <taxon>Strongyloidea</taxon>
        <taxon>Trichostrongylidae</taxon>
        <taxon>Teladorsagia</taxon>
    </lineage>
</organism>
<keyword evidence="2" id="KW-1185">Reference proteome</keyword>
<dbReference type="Proteomes" id="UP000230423">
    <property type="component" value="Unassembled WGS sequence"/>
</dbReference>
<evidence type="ECO:0000313" key="1">
    <source>
        <dbReference type="EMBL" id="PIO69556.1"/>
    </source>
</evidence>
<dbReference type="EMBL" id="KZ346605">
    <property type="protein sequence ID" value="PIO69556.1"/>
    <property type="molecule type" value="Genomic_DNA"/>
</dbReference>
<dbReference type="PANTHER" id="PTHR31562">
    <property type="entry name" value="PROTEIN CBG18972"/>
    <property type="match status" value="1"/>
</dbReference>